<dbReference type="PROSITE" id="PS51043">
    <property type="entry name" value="DDHD"/>
    <property type="match status" value="1"/>
</dbReference>
<evidence type="ECO:0000313" key="8">
    <source>
        <dbReference type="Proteomes" id="UP001205105"/>
    </source>
</evidence>
<evidence type="ECO:0000259" key="6">
    <source>
        <dbReference type="PROSITE" id="PS51043"/>
    </source>
</evidence>
<dbReference type="GO" id="GO:0046872">
    <property type="term" value="F:metal ion binding"/>
    <property type="evidence" value="ECO:0007669"/>
    <property type="project" value="InterPro"/>
</dbReference>
<dbReference type="GO" id="GO:0006412">
    <property type="term" value="P:translation"/>
    <property type="evidence" value="ECO:0007669"/>
    <property type="project" value="InterPro"/>
</dbReference>
<name>A0AAD5DGH2_9CHLO</name>
<feature type="domain" description="DDHD" evidence="6">
    <location>
        <begin position="1"/>
        <end position="56"/>
    </location>
</feature>
<protein>
    <recommendedName>
        <fullName evidence="4">40S ribosomal protein S26</fullName>
    </recommendedName>
</protein>
<dbReference type="Proteomes" id="UP001205105">
    <property type="component" value="Unassembled WGS sequence"/>
</dbReference>
<dbReference type="GO" id="GO:0003735">
    <property type="term" value="F:structural constituent of ribosome"/>
    <property type="evidence" value="ECO:0007669"/>
    <property type="project" value="InterPro"/>
</dbReference>
<evidence type="ECO:0000256" key="4">
    <source>
        <dbReference type="RuleBase" id="RU363128"/>
    </source>
</evidence>
<sequence>MILHQYPSPPPSLTTPPPKTAQESSLENQYLSALSAHFNYWTSADVALFVLRAVHGLDVLTGAAPQQAGQQAQQAQQQQAVQQQQAAQQQAAGKASSPGAEEAAAAMDVATSPVAGVSRRAPVSPRHLTPALPSKHDQEAQEQRQVKRVRCETSAAMVPKDKAIKRFLVRNIVDASALRDISDASPIEGYALPKLYRKVVSAAIHSRIVRVRSRKNRRNREPPARPFFRQAAHQSVHTLWLKRC</sequence>
<evidence type="ECO:0000256" key="1">
    <source>
        <dbReference type="ARBA" id="ARBA00008596"/>
    </source>
</evidence>
<feature type="compositionally biased region" description="Low complexity" evidence="5">
    <location>
        <begin position="89"/>
        <end position="106"/>
    </location>
</feature>
<dbReference type="PANTHER" id="PTHR12538">
    <property type="entry name" value="40S RIBOSOMAL PROTEIN S26"/>
    <property type="match status" value="1"/>
</dbReference>
<feature type="region of interest" description="Disordered" evidence="5">
    <location>
        <begin position="116"/>
        <end position="144"/>
    </location>
</feature>
<accession>A0AAD5DGH2</accession>
<dbReference type="GO" id="GO:0022627">
    <property type="term" value="C:cytosolic small ribosomal subunit"/>
    <property type="evidence" value="ECO:0007669"/>
    <property type="project" value="TreeGrafter"/>
</dbReference>
<feature type="region of interest" description="Disordered" evidence="5">
    <location>
        <begin position="1"/>
        <end position="23"/>
    </location>
</feature>
<dbReference type="InterPro" id="IPR038551">
    <property type="entry name" value="Ribosomal_eS26_sf"/>
</dbReference>
<proteinExistence type="inferred from homology"/>
<dbReference type="Gene3D" id="3.30.1740.20">
    <property type="entry name" value="Ribosomal protein S26e"/>
    <property type="match status" value="1"/>
</dbReference>
<gene>
    <name evidence="7" type="ORF">COHA_010374</name>
</gene>
<feature type="compositionally biased region" description="Basic and acidic residues" evidence="5">
    <location>
        <begin position="134"/>
        <end position="144"/>
    </location>
</feature>
<comment type="similarity">
    <text evidence="1 4">Belongs to the eukaryotic ribosomal protein eS26 family.</text>
</comment>
<dbReference type="AlphaFoldDB" id="A0AAD5DGH2"/>
<keyword evidence="3 4" id="KW-0687">Ribonucleoprotein</keyword>
<dbReference type="InterPro" id="IPR004177">
    <property type="entry name" value="DDHD_dom"/>
</dbReference>
<comment type="caution">
    <text evidence="7">The sequence shown here is derived from an EMBL/GenBank/DDBJ whole genome shotgun (WGS) entry which is preliminary data.</text>
</comment>
<keyword evidence="2 4" id="KW-0689">Ribosomal protein</keyword>
<dbReference type="PANTHER" id="PTHR12538:SF0">
    <property type="entry name" value="40S RIBOSOMAL PROTEIN S26"/>
    <property type="match status" value="1"/>
</dbReference>
<organism evidence="7 8">
    <name type="scientific">Chlorella ohadii</name>
    <dbReference type="NCBI Taxonomy" id="2649997"/>
    <lineage>
        <taxon>Eukaryota</taxon>
        <taxon>Viridiplantae</taxon>
        <taxon>Chlorophyta</taxon>
        <taxon>core chlorophytes</taxon>
        <taxon>Trebouxiophyceae</taxon>
        <taxon>Chlorellales</taxon>
        <taxon>Chlorellaceae</taxon>
        <taxon>Chlorella clade</taxon>
        <taxon>Chlorella</taxon>
    </lineage>
</organism>
<evidence type="ECO:0000313" key="7">
    <source>
        <dbReference type="EMBL" id="KAI7835741.1"/>
    </source>
</evidence>
<dbReference type="GO" id="GO:0003729">
    <property type="term" value="F:mRNA binding"/>
    <property type="evidence" value="ECO:0007669"/>
    <property type="project" value="TreeGrafter"/>
</dbReference>
<dbReference type="InterPro" id="IPR000892">
    <property type="entry name" value="Ribosomal_eS26"/>
</dbReference>
<evidence type="ECO:0000256" key="5">
    <source>
        <dbReference type="SAM" id="MobiDB-lite"/>
    </source>
</evidence>
<feature type="compositionally biased region" description="Pro residues" evidence="5">
    <location>
        <begin position="7"/>
        <end position="19"/>
    </location>
</feature>
<reference evidence="7" key="1">
    <citation type="submission" date="2020-11" db="EMBL/GenBank/DDBJ databases">
        <title>Chlorella ohadii genome sequencing and assembly.</title>
        <authorList>
            <person name="Murik O."/>
            <person name="Treves H."/>
            <person name="Kedem I."/>
            <person name="Shotland Y."/>
            <person name="Kaplan A."/>
        </authorList>
    </citation>
    <scope>NUCLEOTIDE SEQUENCE</scope>
    <source>
        <strain evidence="7">1</strain>
    </source>
</reference>
<dbReference type="Pfam" id="PF02862">
    <property type="entry name" value="DDHD"/>
    <property type="match status" value="1"/>
</dbReference>
<keyword evidence="8" id="KW-1185">Reference proteome</keyword>
<evidence type="ECO:0000256" key="3">
    <source>
        <dbReference type="ARBA" id="ARBA00023274"/>
    </source>
</evidence>
<dbReference type="EMBL" id="JADXDR010000232">
    <property type="protein sequence ID" value="KAI7835741.1"/>
    <property type="molecule type" value="Genomic_DNA"/>
</dbReference>
<evidence type="ECO:0000256" key="2">
    <source>
        <dbReference type="ARBA" id="ARBA00022980"/>
    </source>
</evidence>
<feature type="region of interest" description="Disordered" evidence="5">
    <location>
        <begin position="89"/>
        <end position="108"/>
    </location>
</feature>
<dbReference type="Pfam" id="PF01283">
    <property type="entry name" value="Ribosomal_S26e"/>
    <property type="match status" value="1"/>
</dbReference>